<dbReference type="Proteomes" id="UP000230423">
    <property type="component" value="Unassembled WGS sequence"/>
</dbReference>
<dbReference type="EMBL" id="KZ412460">
    <property type="protein sequence ID" value="PIO53464.1"/>
    <property type="molecule type" value="Genomic_DNA"/>
</dbReference>
<sequence length="107" mass="12026">MSLLSLSTRQPDLLAQPVSDEENFKQTPNVTRLNLEAPKNTASAVPHELAGEESRTRNRVVDYVNAQRMLGGTAHAEQLLLYVCNIFINIHLFRPCAPCSLFKMCRN</sequence>
<evidence type="ECO:0000313" key="1">
    <source>
        <dbReference type="EMBL" id="PIO53464.1"/>
    </source>
</evidence>
<evidence type="ECO:0000313" key="2">
    <source>
        <dbReference type="Proteomes" id="UP000230423"/>
    </source>
</evidence>
<proteinExistence type="predicted"/>
<dbReference type="OrthoDB" id="15001at2759"/>
<protein>
    <submittedName>
        <fullName evidence="1">Uncharacterized protein</fullName>
    </submittedName>
</protein>
<dbReference type="AlphaFoldDB" id="A0A2G9T691"/>
<gene>
    <name evidence="1" type="ORF">TELCIR_25200</name>
</gene>
<accession>A0A2G9T691</accession>
<keyword evidence="2" id="KW-1185">Reference proteome</keyword>
<name>A0A2G9T691_TELCI</name>
<feature type="non-terminal residue" evidence="1">
    <location>
        <position position="107"/>
    </location>
</feature>
<organism evidence="1 2">
    <name type="scientific">Teladorsagia circumcincta</name>
    <name type="common">Brown stomach worm</name>
    <name type="synonym">Ostertagia circumcincta</name>
    <dbReference type="NCBI Taxonomy" id="45464"/>
    <lineage>
        <taxon>Eukaryota</taxon>
        <taxon>Metazoa</taxon>
        <taxon>Ecdysozoa</taxon>
        <taxon>Nematoda</taxon>
        <taxon>Chromadorea</taxon>
        <taxon>Rhabditida</taxon>
        <taxon>Rhabditina</taxon>
        <taxon>Rhabditomorpha</taxon>
        <taxon>Strongyloidea</taxon>
        <taxon>Trichostrongylidae</taxon>
        <taxon>Teladorsagia</taxon>
    </lineage>
</organism>
<reference evidence="1 2" key="1">
    <citation type="submission" date="2015-09" db="EMBL/GenBank/DDBJ databases">
        <title>Draft genome of the parasitic nematode Teladorsagia circumcincta isolate WARC Sus (inbred).</title>
        <authorList>
            <person name="Mitreva M."/>
        </authorList>
    </citation>
    <scope>NUCLEOTIDE SEQUENCE [LARGE SCALE GENOMIC DNA]</scope>
    <source>
        <strain evidence="1 2">S</strain>
    </source>
</reference>